<evidence type="ECO:0000313" key="3">
    <source>
        <dbReference type="Proteomes" id="UP000265724"/>
    </source>
</evidence>
<protein>
    <submittedName>
        <fullName evidence="1">Uncharacterized protein</fullName>
    </submittedName>
</protein>
<dbReference type="EMBL" id="QXIX01000054">
    <property type="protein sequence ID" value="RIE12575.1"/>
    <property type="molecule type" value="Genomic_DNA"/>
</dbReference>
<dbReference type="Proteomes" id="UP000266042">
    <property type="component" value="Unassembled WGS sequence"/>
</dbReference>
<dbReference type="AlphaFoldDB" id="A0A398DJ56"/>
<dbReference type="Proteomes" id="UP000265724">
    <property type="component" value="Unassembled WGS sequence"/>
</dbReference>
<keyword evidence="3" id="KW-1185">Reference proteome</keyword>
<reference evidence="3 4" key="1">
    <citation type="submission" date="2018-09" db="EMBL/GenBank/DDBJ databases">
        <title>Discovery and Ecogenomic Context for Candidatus Cryosericales, a Global Caldiserica Order Active in Thawing Permafrost.</title>
        <authorList>
            <person name="Martinez M.A."/>
            <person name="Woodcroft B.J."/>
            <person name="Ignacio Espinoza J.C."/>
            <person name="Zayed A."/>
            <person name="Singleton C.M."/>
            <person name="Boyd J."/>
            <person name="Li Y.-F."/>
            <person name="Purvine S."/>
            <person name="Maughan H."/>
            <person name="Hodgkins S.B."/>
            <person name="Anderson D."/>
            <person name="Sederholm M."/>
            <person name="Temperton B."/>
            <person name="Saleska S.R."/>
            <person name="Tyson G.W."/>
            <person name="Rich V.I."/>
        </authorList>
    </citation>
    <scope>NUCLEOTIDE SEQUENCE [LARGE SCALE GENOMIC DNA]</scope>
    <source>
        <strain evidence="2 3">SMC2</strain>
        <strain evidence="1 4">SMC3</strain>
    </source>
</reference>
<sequence>MTRRTIGLISIILAVVIGMGALMTVPAVYAETKTVAPGQSVTAKRPVIAKRTLTPADKANLLTLKALYKQIGDTAKLIRDKVKADKAAGKDLTTFTTDLKTALKDATHRAVSRGIMLTEAERTALAAMQTSIRTFEQQLKTQRKAKAPQATLDAIKVQIKAAVTARTAYLKSIRTAALTDYSSRLVTLIANANVKLTLLQGLLARLP</sequence>
<dbReference type="RefSeq" id="WP_119087156.1">
    <property type="nucleotide sequence ID" value="NZ_QXIV01000020.1"/>
</dbReference>
<name>A0A398DJ56_9BACT</name>
<accession>A0A398DJ56</accession>
<comment type="caution">
    <text evidence="1">The sequence shown here is derived from an EMBL/GenBank/DDBJ whole genome shotgun (WGS) entry which is preliminary data.</text>
</comment>
<dbReference type="EMBL" id="QXIW01000031">
    <property type="protein sequence ID" value="RIE12178.1"/>
    <property type="molecule type" value="Genomic_DNA"/>
</dbReference>
<organism evidence="1 4">
    <name type="scientific">Candidatus Cryosericum hinesii</name>
    <dbReference type="NCBI Taxonomy" id="2290915"/>
    <lineage>
        <taxon>Bacteria</taxon>
        <taxon>Pseudomonadati</taxon>
        <taxon>Caldisericota/Cryosericota group</taxon>
        <taxon>Candidatus Cryosericota</taxon>
        <taxon>Candidatus Cryosericia</taxon>
        <taxon>Candidatus Cryosericales</taxon>
        <taxon>Candidatus Cryosericaceae</taxon>
        <taxon>Candidatus Cryosericum</taxon>
    </lineage>
</organism>
<evidence type="ECO:0000313" key="4">
    <source>
        <dbReference type="Proteomes" id="UP000266042"/>
    </source>
</evidence>
<gene>
    <name evidence="2" type="ORF">SMC2_06830</name>
    <name evidence="1" type="ORF">SMC3_07230</name>
</gene>
<evidence type="ECO:0000313" key="1">
    <source>
        <dbReference type="EMBL" id="RIE12178.1"/>
    </source>
</evidence>
<proteinExistence type="predicted"/>
<evidence type="ECO:0000313" key="2">
    <source>
        <dbReference type="EMBL" id="RIE12575.1"/>
    </source>
</evidence>